<sequence length="350" mass="39261">MDLQILAGKKALAEIQQHGLRPERIKLMIGASGGPKWLMLSRLDQYLSEHFLSKATQPISLLGSSIGSWRMACYAQKNPVAIFKEFEQLYLNQRYSEKLIPSEISIYVQKVLSQLFSPERAQHIVSNPLRKLHVVAVRNRRLLNGRSRLSQGFGLLSAAAGNIFSSKIVAALYPRVIISPQKSTTPYFIKIEAIELKAENLSQSLIASGAIPMVMEPTKVTGGKNRWHWDGGLVDYHFSGPFNAEDGLVFYPHFFPKITPGWLDKGIPWRKAKAENYDNVVMLAPSASFIAKLPYGKIPDRKDFVNLSNEDREAYWNTVLEATNILVNDLHNALEKDGARSSVMPIESIL</sequence>
<proteinExistence type="predicted"/>
<dbReference type="Proteomes" id="UP000032749">
    <property type="component" value="Chromosome"/>
</dbReference>
<evidence type="ECO:0000256" key="1">
    <source>
        <dbReference type="ARBA" id="ARBA00023098"/>
    </source>
</evidence>
<evidence type="ECO:0000313" key="4">
    <source>
        <dbReference type="Proteomes" id="UP000032749"/>
    </source>
</evidence>
<evidence type="ECO:0000313" key="3">
    <source>
        <dbReference type="EMBL" id="CCK74331.1"/>
    </source>
</evidence>
<dbReference type="SUPFAM" id="SSF52151">
    <property type="entry name" value="FabD/lysophospholipase-like"/>
    <property type="match status" value="1"/>
</dbReference>
<dbReference type="AlphaFoldDB" id="R4YJC2"/>
<dbReference type="STRING" id="698738.OLEAN_C01550"/>
<name>R4YJC2_OLEAN</name>
<dbReference type="HOGENOM" id="CLU_813289_0_0_6"/>
<dbReference type="InterPro" id="IPR016035">
    <property type="entry name" value="Acyl_Trfase/lysoPLipase"/>
</dbReference>
<reference evidence="3 4" key="1">
    <citation type="journal article" date="2013" name="Nat. Commun.">
        <title>Genome sequence and functional genomic analysis of the oil-degrading bacterium Oleispira antarctica.</title>
        <authorList>
            <person name="Kube M."/>
            <person name="Chernikova T.N."/>
            <person name="Al-Ramahi Y."/>
            <person name="Beloqui A."/>
            <person name="Lopez-Cortez N."/>
            <person name="Guazzaroni M.E."/>
            <person name="Heipieper H.J."/>
            <person name="Klages S."/>
            <person name="Kotsyurbenko O.R."/>
            <person name="Langer I."/>
            <person name="Nechitaylo T.Y."/>
            <person name="Lunsdorf H."/>
            <person name="Fernandez M."/>
            <person name="Juarez S."/>
            <person name="Ciordia S."/>
            <person name="Singer A."/>
            <person name="Kagan O."/>
            <person name="Egorova O."/>
            <person name="Petit P.A."/>
            <person name="Stogios P."/>
            <person name="Kim Y."/>
            <person name="Tchigvintsev A."/>
            <person name="Flick R."/>
            <person name="Denaro R."/>
            <person name="Genovese M."/>
            <person name="Albar J.P."/>
            <person name="Reva O.N."/>
            <person name="Martinez-Gomariz M."/>
            <person name="Tran H."/>
            <person name="Ferrer M."/>
            <person name="Savchenko A."/>
            <person name="Yakunin A.F."/>
            <person name="Yakimov M.M."/>
            <person name="Golyshina O.V."/>
            <person name="Reinhardt R."/>
            <person name="Golyshin P.N."/>
        </authorList>
    </citation>
    <scope>NUCLEOTIDE SEQUENCE [LARGE SCALE GENOMIC DNA]</scope>
</reference>
<dbReference type="KEGG" id="oai:OLEAN_C01550"/>
<organism evidence="3 4">
    <name type="scientific">Oleispira antarctica RB-8</name>
    <dbReference type="NCBI Taxonomy" id="698738"/>
    <lineage>
        <taxon>Bacteria</taxon>
        <taxon>Pseudomonadati</taxon>
        <taxon>Pseudomonadota</taxon>
        <taxon>Gammaproteobacteria</taxon>
        <taxon>Oceanospirillales</taxon>
        <taxon>Oceanospirillaceae</taxon>
        <taxon>Oleispira</taxon>
    </lineage>
</organism>
<evidence type="ECO:0000259" key="2">
    <source>
        <dbReference type="Pfam" id="PF01734"/>
    </source>
</evidence>
<dbReference type="GO" id="GO:0006629">
    <property type="term" value="P:lipid metabolic process"/>
    <property type="evidence" value="ECO:0007669"/>
    <property type="project" value="UniProtKB-KW"/>
</dbReference>
<accession>R4YJC2</accession>
<dbReference type="InterPro" id="IPR002641">
    <property type="entry name" value="PNPLA_dom"/>
</dbReference>
<gene>
    <name evidence="3" type="ORF">OLEAN_C01550</name>
</gene>
<keyword evidence="4" id="KW-1185">Reference proteome</keyword>
<dbReference type="PATRIC" id="fig|698738.3.peg.159"/>
<feature type="domain" description="PNPLA" evidence="2">
    <location>
        <begin position="62"/>
        <end position="235"/>
    </location>
</feature>
<dbReference type="EMBL" id="FO203512">
    <property type="protein sequence ID" value="CCK74331.1"/>
    <property type="molecule type" value="Genomic_DNA"/>
</dbReference>
<keyword evidence="1" id="KW-0443">Lipid metabolism</keyword>
<dbReference type="Pfam" id="PF01734">
    <property type="entry name" value="Patatin"/>
    <property type="match status" value="1"/>
</dbReference>
<dbReference type="OrthoDB" id="8586159at2"/>
<protein>
    <recommendedName>
        <fullName evidence="2">PNPLA domain-containing protein</fullName>
    </recommendedName>
</protein>